<organism evidence="3 4">
    <name type="scientific">Bradyrhizobium canariense</name>
    <dbReference type="NCBI Taxonomy" id="255045"/>
    <lineage>
        <taxon>Bacteria</taxon>
        <taxon>Pseudomonadati</taxon>
        <taxon>Pseudomonadota</taxon>
        <taxon>Alphaproteobacteria</taxon>
        <taxon>Hyphomicrobiales</taxon>
        <taxon>Nitrobacteraceae</taxon>
        <taxon>Bradyrhizobium</taxon>
    </lineage>
</organism>
<protein>
    <submittedName>
        <fullName evidence="3">Uncharacterized protein</fullName>
    </submittedName>
</protein>
<keyword evidence="2" id="KW-0732">Signal</keyword>
<dbReference type="AlphaFoldDB" id="A0A1H1S918"/>
<evidence type="ECO:0000313" key="3">
    <source>
        <dbReference type="EMBL" id="SDS43799.1"/>
    </source>
</evidence>
<accession>A0A1H1S918</accession>
<evidence type="ECO:0000313" key="4">
    <source>
        <dbReference type="Proteomes" id="UP000243904"/>
    </source>
</evidence>
<dbReference type="EMBL" id="LT629750">
    <property type="protein sequence ID" value="SDS43799.1"/>
    <property type="molecule type" value="Genomic_DNA"/>
</dbReference>
<feature type="compositionally biased region" description="Low complexity" evidence="1">
    <location>
        <begin position="37"/>
        <end position="53"/>
    </location>
</feature>
<feature type="compositionally biased region" description="Basic and acidic residues" evidence="1">
    <location>
        <begin position="78"/>
        <end position="99"/>
    </location>
</feature>
<evidence type="ECO:0000256" key="1">
    <source>
        <dbReference type="SAM" id="MobiDB-lite"/>
    </source>
</evidence>
<keyword evidence="4" id="KW-1185">Reference proteome</keyword>
<sequence length="99" mass="11059">MSKLNSTVISRRRALSLLGLATLVLALPGTVLTVSDAEAQAQQPAAPEAPVTGTERRQERRTGRVRRRTGRRAARRKGREERRELRREGGEEKGSKEKK</sequence>
<feature type="chain" id="PRO_5009259776" evidence="2">
    <location>
        <begin position="27"/>
        <end position="99"/>
    </location>
</feature>
<proteinExistence type="predicted"/>
<feature type="region of interest" description="Disordered" evidence="1">
    <location>
        <begin position="37"/>
        <end position="99"/>
    </location>
</feature>
<dbReference type="InterPro" id="IPR006311">
    <property type="entry name" value="TAT_signal"/>
</dbReference>
<feature type="signal peptide" evidence="2">
    <location>
        <begin position="1"/>
        <end position="26"/>
    </location>
</feature>
<dbReference type="Proteomes" id="UP000243904">
    <property type="component" value="Chromosome I"/>
</dbReference>
<name>A0A1H1S918_9BRAD</name>
<feature type="compositionally biased region" description="Basic residues" evidence="1">
    <location>
        <begin position="63"/>
        <end position="77"/>
    </location>
</feature>
<gene>
    <name evidence="3" type="ORF">SAMN05444158_2057</name>
</gene>
<dbReference type="PROSITE" id="PS51318">
    <property type="entry name" value="TAT"/>
    <property type="match status" value="1"/>
</dbReference>
<reference evidence="4" key="1">
    <citation type="submission" date="2016-10" db="EMBL/GenBank/DDBJ databases">
        <authorList>
            <person name="Varghese N."/>
            <person name="Submissions S."/>
        </authorList>
    </citation>
    <scope>NUCLEOTIDE SEQUENCE [LARGE SCALE GENOMIC DNA]</scope>
    <source>
        <strain evidence="4">GAS369</strain>
    </source>
</reference>
<evidence type="ECO:0000256" key="2">
    <source>
        <dbReference type="SAM" id="SignalP"/>
    </source>
</evidence>